<dbReference type="HOGENOM" id="CLU_159898_0_0_9"/>
<dbReference type="AlphaFoldDB" id="F8FJD4"/>
<dbReference type="KEGG" id="pms:KNP414_01333"/>
<dbReference type="RefSeq" id="WP_013915059.1">
    <property type="nucleotide sequence ID" value="NC_015690.1"/>
</dbReference>
<dbReference type="EMBL" id="CP002869">
    <property type="protein sequence ID" value="AEI39897.1"/>
    <property type="molecule type" value="Genomic_DNA"/>
</dbReference>
<proteinExistence type="predicted"/>
<gene>
    <name evidence="2" type="ordered locus">KNP414_01333</name>
</gene>
<dbReference type="SUPFAM" id="SSF52821">
    <property type="entry name" value="Rhodanese/Cell cycle control phosphatase"/>
    <property type="match status" value="1"/>
</dbReference>
<dbReference type="InterPro" id="IPR001763">
    <property type="entry name" value="Rhodanese-like_dom"/>
</dbReference>
<name>F8FJD4_PAEMK</name>
<reference evidence="2 3" key="2">
    <citation type="journal article" date="2013" name="Genome Announc.">
        <title>Genome Sequence of Growth-Improving Paenibacillus mucilaginosus Strain KNP414.</title>
        <authorList>
            <person name="Lu J.J."/>
            <person name="Wang J.F."/>
            <person name="Hu X.F."/>
        </authorList>
    </citation>
    <scope>NUCLEOTIDE SEQUENCE [LARGE SCALE GENOMIC DNA]</scope>
    <source>
        <strain evidence="2 3">KNP414</strain>
    </source>
</reference>
<dbReference type="PROSITE" id="PS50206">
    <property type="entry name" value="RHODANESE_3"/>
    <property type="match status" value="1"/>
</dbReference>
<organism evidence="2 3">
    <name type="scientific">Paenibacillus mucilaginosus (strain KNP414)</name>
    <dbReference type="NCBI Taxonomy" id="1036673"/>
    <lineage>
        <taxon>Bacteria</taxon>
        <taxon>Bacillati</taxon>
        <taxon>Bacillota</taxon>
        <taxon>Bacilli</taxon>
        <taxon>Bacillales</taxon>
        <taxon>Paenibacillaceae</taxon>
        <taxon>Paenibacillus</taxon>
    </lineage>
</organism>
<protein>
    <recommendedName>
        <fullName evidence="1">Rhodanese domain-containing protein</fullName>
    </recommendedName>
</protein>
<sequence length="125" mass="14146">MSILIVLLVFCIVWAVRSWMPVRGLTFVESGSLQSLSTQAQGTLKMIDIRDELDAREDPIPGAVNISLGRLPYVWKKELTPGEPVLILSDSRRQSMKAARVLQRKGFAEIYALQNVYCPYPCYRT</sequence>
<dbReference type="InterPro" id="IPR036873">
    <property type="entry name" value="Rhodanese-like_dom_sf"/>
</dbReference>
<dbReference type="PATRIC" id="fig|1036673.3.peg.1165"/>
<evidence type="ECO:0000313" key="2">
    <source>
        <dbReference type="EMBL" id="AEI39897.1"/>
    </source>
</evidence>
<dbReference type="CDD" id="cd00158">
    <property type="entry name" value="RHOD"/>
    <property type="match status" value="1"/>
</dbReference>
<dbReference type="Proteomes" id="UP000006620">
    <property type="component" value="Chromosome"/>
</dbReference>
<dbReference type="Pfam" id="PF00581">
    <property type="entry name" value="Rhodanese"/>
    <property type="match status" value="1"/>
</dbReference>
<evidence type="ECO:0000313" key="3">
    <source>
        <dbReference type="Proteomes" id="UP000006620"/>
    </source>
</evidence>
<accession>F8FJD4</accession>
<evidence type="ECO:0000259" key="1">
    <source>
        <dbReference type="PROSITE" id="PS50206"/>
    </source>
</evidence>
<dbReference type="Gene3D" id="3.40.250.10">
    <property type="entry name" value="Rhodanese-like domain"/>
    <property type="match status" value="1"/>
</dbReference>
<reference evidence="3" key="1">
    <citation type="submission" date="2011-06" db="EMBL/GenBank/DDBJ databases">
        <title>Complete genome sequence of Paenibacillus mucilaginosus KNP414.</title>
        <authorList>
            <person name="Wang J."/>
            <person name="Hu S."/>
            <person name="Hu X."/>
            <person name="Zhang B."/>
            <person name="Dong D."/>
            <person name="Zhang S."/>
            <person name="Zhao K."/>
            <person name="Wu D."/>
        </authorList>
    </citation>
    <scope>NUCLEOTIDE SEQUENCE [LARGE SCALE GENOMIC DNA]</scope>
    <source>
        <strain evidence="3">KNP414</strain>
    </source>
</reference>
<feature type="domain" description="Rhodanese" evidence="1">
    <location>
        <begin position="40"/>
        <end position="123"/>
    </location>
</feature>